<organism evidence="1 2">
    <name type="scientific">Paractinoplanes atraurantiacus</name>
    <dbReference type="NCBI Taxonomy" id="1036182"/>
    <lineage>
        <taxon>Bacteria</taxon>
        <taxon>Bacillati</taxon>
        <taxon>Actinomycetota</taxon>
        <taxon>Actinomycetes</taxon>
        <taxon>Micromonosporales</taxon>
        <taxon>Micromonosporaceae</taxon>
        <taxon>Paractinoplanes</taxon>
    </lineage>
</organism>
<dbReference type="OrthoDB" id="3391654at2"/>
<keyword evidence="2" id="KW-1185">Reference proteome</keyword>
<name>A0A285H3S7_9ACTN</name>
<dbReference type="RefSeq" id="WP_097319419.1">
    <property type="nucleotide sequence ID" value="NZ_OBDY01000003.1"/>
</dbReference>
<sequence>MAVRGKKLYTIGDIAEMLGGVTRQYADRIVNDRRRGFPEPFDELRSGKVWLIEDVDAWFARQPKIAEDPEGEA</sequence>
<reference evidence="1 2" key="1">
    <citation type="submission" date="2017-09" db="EMBL/GenBank/DDBJ databases">
        <authorList>
            <person name="Ehlers B."/>
            <person name="Leendertz F.H."/>
        </authorList>
    </citation>
    <scope>NUCLEOTIDE SEQUENCE [LARGE SCALE GENOMIC DNA]</scope>
    <source>
        <strain evidence="1 2">CGMCC 4.6857</strain>
    </source>
</reference>
<dbReference type="AlphaFoldDB" id="A0A285H3S7"/>
<accession>A0A285H3S7</accession>
<evidence type="ECO:0000313" key="2">
    <source>
        <dbReference type="Proteomes" id="UP000219612"/>
    </source>
</evidence>
<dbReference type="Proteomes" id="UP000219612">
    <property type="component" value="Unassembled WGS sequence"/>
</dbReference>
<evidence type="ECO:0000313" key="1">
    <source>
        <dbReference type="EMBL" id="SNY29151.1"/>
    </source>
</evidence>
<gene>
    <name evidence="1" type="ORF">SAMN05421748_103200</name>
</gene>
<protein>
    <recommendedName>
        <fullName evidence="3">Helix-turn-helix domain-containing protein</fullName>
    </recommendedName>
</protein>
<dbReference type="EMBL" id="OBDY01000003">
    <property type="protein sequence ID" value="SNY29151.1"/>
    <property type="molecule type" value="Genomic_DNA"/>
</dbReference>
<proteinExistence type="predicted"/>
<evidence type="ECO:0008006" key="3">
    <source>
        <dbReference type="Google" id="ProtNLM"/>
    </source>
</evidence>